<dbReference type="PANTHER" id="PTHR33376">
    <property type="match status" value="1"/>
</dbReference>
<organism evidence="4 5">
    <name type="scientific">Alteribacillus bidgolensis</name>
    <dbReference type="NCBI Taxonomy" id="930129"/>
    <lineage>
        <taxon>Bacteria</taxon>
        <taxon>Bacillati</taxon>
        <taxon>Bacillota</taxon>
        <taxon>Bacilli</taxon>
        <taxon>Bacillales</taxon>
        <taxon>Bacillaceae</taxon>
        <taxon>Alteribacillus</taxon>
    </lineage>
</organism>
<keyword evidence="2" id="KW-0813">Transport</keyword>
<dbReference type="Pfam" id="PF03480">
    <property type="entry name" value="DctP"/>
    <property type="match status" value="1"/>
</dbReference>
<dbReference type="RefSeq" id="WP_091585995.1">
    <property type="nucleotide sequence ID" value="NZ_FNDU01000008.1"/>
</dbReference>
<dbReference type="EMBL" id="FNDU01000008">
    <property type="protein sequence ID" value="SDI49760.1"/>
    <property type="molecule type" value="Genomic_DNA"/>
</dbReference>
<dbReference type="Gene3D" id="3.40.190.170">
    <property type="entry name" value="Bacterial extracellular solute-binding protein, family 7"/>
    <property type="match status" value="1"/>
</dbReference>
<reference evidence="4 5" key="1">
    <citation type="submission" date="2016-10" db="EMBL/GenBank/DDBJ databases">
        <authorList>
            <person name="de Groot N.N."/>
        </authorList>
    </citation>
    <scope>NUCLEOTIDE SEQUENCE [LARGE SCALE GENOMIC DNA]</scope>
    <source>
        <strain evidence="5">P4B,CCM 7963,CECT 7998,DSM 25260,IBRC-M 10614,KCTC 13821</strain>
    </source>
</reference>
<dbReference type="AlphaFoldDB" id="A0A1G8L3N0"/>
<evidence type="ECO:0000313" key="5">
    <source>
        <dbReference type="Proteomes" id="UP000199017"/>
    </source>
</evidence>
<dbReference type="Proteomes" id="UP000199017">
    <property type="component" value="Unassembled WGS sequence"/>
</dbReference>
<proteinExistence type="inferred from homology"/>
<dbReference type="InterPro" id="IPR038404">
    <property type="entry name" value="TRAP_DctP_sf"/>
</dbReference>
<evidence type="ECO:0000256" key="3">
    <source>
        <dbReference type="ARBA" id="ARBA00022729"/>
    </source>
</evidence>
<keyword evidence="3" id="KW-0732">Signal</keyword>
<dbReference type="PANTHER" id="PTHR33376:SF7">
    <property type="entry name" value="C4-DICARBOXYLATE-BINDING PROTEIN DCTB"/>
    <property type="match status" value="1"/>
</dbReference>
<dbReference type="STRING" id="930129.SAMN05216352_108119"/>
<evidence type="ECO:0000256" key="2">
    <source>
        <dbReference type="ARBA" id="ARBA00022448"/>
    </source>
</evidence>
<dbReference type="OrthoDB" id="1646at2"/>
<evidence type="ECO:0000256" key="1">
    <source>
        <dbReference type="ARBA" id="ARBA00009023"/>
    </source>
</evidence>
<protein>
    <submittedName>
        <fullName evidence="4">C4-dicarboxylate-binding protein DctP</fullName>
    </submittedName>
</protein>
<comment type="similarity">
    <text evidence="1">Belongs to the bacterial solute-binding protein 7 family.</text>
</comment>
<dbReference type="GO" id="GO:0055085">
    <property type="term" value="P:transmembrane transport"/>
    <property type="evidence" value="ECO:0007669"/>
    <property type="project" value="InterPro"/>
</dbReference>
<keyword evidence="5" id="KW-1185">Reference proteome</keyword>
<name>A0A1G8L3N0_9BACI</name>
<evidence type="ECO:0000313" key="4">
    <source>
        <dbReference type="EMBL" id="SDI49760.1"/>
    </source>
</evidence>
<dbReference type="InterPro" id="IPR018389">
    <property type="entry name" value="DctP_fam"/>
</dbReference>
<accession>A0A1G8L3N0</accession>
<gene>
    <name evidence="4" type="ORF">SAMN05216352_108119</name>
</gene>
<sequence length="124" mass="14418">MNFHEVQNDLSDSRHALYATTTAVNPDYYESLPEDIQDKVDETIEELAEECFKIQEKRNEEALESIYSDNEVEITELSDEERDAFQERSKQVFDTYKEEVGQDSAEILDELQKEIEQAENGMGN</sequence>